<proteinExistence type="predicted"/>
<keyword evidence="3" id="KW-1185">Reference proteome</keyword>
<dbReference type="AlphaFoldDB" id="A0A0E0A8Y1"/>
<reference evidence="2" key="2">
    <citation type="submission" date="2018-05" db="EMBL/GenBank/DDBJ databases">
        <title>OgluRS3 (Oryza glumaepatula Reference Sequence Version 3).</title>
        <authorList>
            <person name="Zhang J."/>
            <person name="Kudrna D."/>
            <person name="Lee S."/>
            <person name="Talag J."/>
            <person name="Welchert J."/>
            <person name="Wing R.A."/>
        </authorList>
    </citation>
    <scope>NUCLEOTIDE SEQUENCE [LARGE SCALE GENOMIC DNA]</scope>
</reference>
<feature type="region of interest" description="Disordered" evidence="1">
    <location>
        <begin position="1"/>
        <end position="41"/>
    </location>
</feature>
<dbReference type="Proteomes" id="UP000026961">
    <property type="component" value="Chromosome 6"/>
</dbReference>
<dbReference type="HOGENOM" id="CLU_2642118_0_0_1"/>
<protein>
    <submittedName>
        <fullName evidence="2">Uncharacterized protein</fullName>
    </submittedName>
</protein>
<sequence length="77" mass="8039">MAARIGGGVEAGDQAEIGGGEGAEEIGEEGVASDAGGRDRRGLVDDLMGVEKIILTKKTKKRKKIKCTSDKYIAADF</sequence>
<name>A0A0E0A8Y1_9ORYZ</name>
<feature type="compositionally biased region" description="Gly residues" evidence="1">
    <location>
        <begin position="1"/>
        <end position="10"/>
    </location>
</feature>
<evidence type="ECO:0000313" key="3">
    <source>
        <dbReference type="Proteomes" id="UP000026961"/>
    </source>
</evidence>
<reference evidence="2" key="1">
    <citation type="submission" date="2015-04" db="UniProtKB">
        <authorList>
            <consortium name="EnsemblPlants"/>
        </authorList>
    </citation>
    <scope>IDENTIFICATION</scope>
</reference>
<dbReference type="Gramene" id="OGLUM06G13900.1">
    <property type="protein sequence ID" value="OGLUM06G13900.1"/>
    <property type="gene ID" value="OGLUM06G13900"/>
</dbReference>
<evidence type="ECO:0000256" key="1">
    <source>
        <dbReference type="SAM" id="MobiDB-lite"/>
    </source>
</evidence>
<dbReference type="EnsemblPlants" id="OGLUM06G13900.1">
    <property type="protein sequence ID" value="OGLUM06G13900.1"/>
    <property type="gene ID" value="OGLUM06G13900"/>
</dbReference>
<accession>A0A0E0A8Y1</accession>
<evidence type="ECO:0000313" key="2">
    <source>
        <dbReference type="EnsemblPlants" id="OGLUM06G13900.1"/>
    </source>
</evidence>
<organism evidence="2">
    <name type="scientific">Oryza glumipatula</name>
    <dbReference type="NCBI Taxonomy" id="40148"/>
    <lineage>
        <taxon>Eukaryota</taxon>
        <taxon>Viridiplantae</taxon>
        <taxon>Streptophyta</taxon>
        <taxon>Embryophyta</taxon>
        <taxon>Tracheophyta</taxon>
        <taxon>Spermatophyta</taxon>
        <taxon>Magnoliopsida</taxon>
        <taxon>Liliopsida</taxon>
        <taxon>Poales</taxon>
        <taxon>Poaceae</taxon>
        <taxon>BOP clade</taxon>
        <taxon>Oryzoideae</taxon>
        <taxon>Oryzeae</taxon>
        <taxon>Oryzinae</taxon>
        <taxon>Oryza</taxon>
    </lineage>
</organism>